<evidence type="ECO:0000313" key="2">
    <source>
        <dbReference type="EMBL" id="KAG2566009.1"/>
    </source>
</evidence>
<evidence type="ECO:0000256" key="1">
    <source>
        <dbReference type="SAM" id="Phobius"/>
    </source>
</evidence>
<gene>
    <name evidence="2" type="ORF">PVAP13_7NG158817</name>
</gene>
<reference evidence="2" key="1">
    <citation type="submission" date="2020-05" db="EMBL/GenBank/DDBJ databases">
        <title>WGS assembly of Panicum virgatum.</title>
        <authorList>
            <person name="Lovell J.T."/>
            <person name="Jenkins J."/>
            <person name="Shu S."/>
            <person name="Juenger T.E."/>
            <person name="Schmutz J."/>
        </authorList>
    </citation>
    <scope>NUCLEOTIDE SEQUENCE</scope>
    <source>
        <strain evidence="2">AP13</strain>
    </source>
</reference>
<keyword evidence="3" id="KW-1185">Reference proteome</keyword>
<protein>
    <submittedName>
        <fullName evidence="2">Uncharacterized protein</fullName>
    </submittedName>
</protein>
<accession>A0A8T0Q091</accession>
<dbReference type="AlphaFoldDB" id="A0A8T0Q091"/>
<feature type="transmembrane region" description="Helical" evidence="1">
    <location>
        <begin position="6"/>
        <end position="25"/>
    </location>
</feature>
<name>A0A8T0Q091_PANVG</name>
<keyword evidence="1" id="KW-0472">Membrane</keyword>
<comment type="caution">
    <text evidence="2">The sequence shown here is derived from an EMBL/GenBank/DDBJ whole genome shotgun (WGS) entry which is preliminary data.</text>
</comment>
<dbReference type="Proteomes" id="UP000823388">
    <property type="component" value="Chromosome 7N"/>
</dbReference>
<dbReference type="EMBL" id="CM029050">
    <property type="protein sequence ID" value="KAG2566009.1"/>
    <property type="molecule type" value="Genomic_DNA"/>
</dbReference>
<sequence length="67" mass="7735">MAIETAPKAAYFMVLSGFTYIYFFVIPRLDRISDSLDAAATRQMLSIMDEIKHSQQSIHELYEEKSD</sequence>
<organism evidence="2 3">
    <name type="scientific">Panicum virgatum</name>
    <name type="common">Blackwell switchgrass</name>
    <dbReference type="NCBI Taxonomy" id="38727"/>
    <lineage>
        <taxon>Eukaryota</taxon>
        <taxon>Viridiplantae</taxon>
        <taxon>Streptophyta</taxon>
        <taxon>Embryophyta</taxon>
        <taxon>Tracheophyta</taxon>
        <taxon>Spermatophyta</taxon>
        <taxon>Magnoliopsida</taxon>
        <taxon>Liliopsida</taxon>
        <taxon>Poales</taxon>
        <taxon>Poaceae</taxon>
        <taxon>PACMAD clade</taxon>
        <taxon>Panicoideae</taxon>
        <taxon>Panicodae</taxon>
        <taxon>Paniceae</taxon>
        <taxon>Panicinae</taxon>
        <taxon>Panicum</taxon>
        <taxon>Panicum sect. Hiantes</taxon>
    </lineage>
</organism>
<proteinExistence type="predicted"/>
<keyword evidence="1" id="KW-0812">Transmembrane</keyword>
<evidence type="ECO:0000313" key="3">
    <source>
        <dbReference type="Proteomes" id="UP000823388"/>
    </source>
</evidence>
<keyword evidence="1" id="KW-1133">Transmembrane helix</keyword>